<keyword evidence="13" id="KW-0862">Zinc</keyword>
<dbReference type="RefSeq" id="WP_200983215.1">
    <property type="nucleotide sequence ID" value="NZ_CP064654.1"/>
</dbReference>
<dbReference type="Proteomes" id="UP000594459">
    <property type="component" value="Chromosome"/>
</dbReference>
<evidence type="ECO:0000256" key="4">
    <source>
        <dbReference type="ARBA" id="ARBA00004613"/>
    </source>
</evidence>
<evidence type="ECO:0000256" key="1">
    <source>
        <dbReference type="ARBA" id="ARBA00004240"/>
    </source>
</evidence>
<dbReference type="Gene3D" id="3.40.630.10">
    <property type="entry name" value="Zn peptidases"/>
    <property type="match status" value="1"/>
</dbReference>
<evidence type="ECO:0000256" key="15">
    <source>
        <dbReference type="ARBA" id="ARBA00023049"/>
    </source>
</evidence>
<evidence type="ECO:0000256" key="9">
    <source>
        <dbReference type="ARBA" id="ARBA00022723"/>
    </source>
</evidence>
<keyword evidence="16" id="KW-0865">Zymogen</keyword>
<dbReference type="GO" id="GO:0005764">
    <property type="term" value="C:lysosome"/>
    <property type="evidence" value="ECO:0007669"/>
    <property type="project" value="UniProtKB-SubCell"/>
</dbReference>
<feature type="domain" description="Peptidase M28" evidence="22">
    <location>
        <begin position="258"/>
        <end position="444"/>
    </location>
</feature>
<dbReference type="PANTHER" id="PTHR12053:SF3">
    <property type="entry name" value="CARBOXYPEPTIDASE Q"/>
    <property type="match status" value="1"/>
</dbReference>
<accession>A0A7S8IW68</accession>
<dbReference type="AlphaFoldDB" id="A0A7S8IW68"/>
<dbReference type="PANTHER" id="PTHR12053">
    <property type="entry name" value="PROTEASE FAMILY M28 PLASMA GLUTAMATE CARBOXYPEPTIDASE-RELATED"/>
    <property type="match status" value="1"/>
</dbReference>
<comment type="subunit">
    <text evidence="19">Homodimer. The monomeric form is inactive while the homodimer is active.</text>
</comment>
<comment type="subcellular location">
    <subcellularLocation>
        <location evidence="1">Endoplasmic reticulum</location>
    </subcellularLocation>
    <subcellularLocation>
        <location evidence="3">Golgi apparatus</location>
    </subcellularLocation>
    <subcellularLocation>
        <location evidence="2">Lysosome</location>
    </subcellularLocation>
    <subcellularLocation>
        <location evidence="4">Secreted</location>
    </subcellularLocation>
</comment>
<dbReference type="GO" id="GO:0005576">
    <property type="term" value="C:extracellular region"/>
    <property type="evidence" value="ECO:0007669"/>
    <property type="project" value="UniProtKB-SubCell"/>
</dbReference>
<dbReference type="InterPro" id="IPR007484">
    <property type="entry name" value="Peptidase_M28"/>
</dbReference>
<dbReference type="InterPro" id="IPR039866">
    <property type="entry name" value="CPQ"/>
</dbReference>
<keyword evidence="8" id="KW-0645">Protease</keyword>
<keyword evidence="12" id="KW-0256">Endoplasmic reticulum</keyword>
<name>A0A7S8IW68_9SPHN</name>
<keyword evidence="11 23" id="KW-0378">Hydrolase</keyword>
<evidence type="ECO:0000256" key="10">
    <source>
        <dbReference type="ARBA" id="ARBA00022729"/>
    </source>
</evidence>
<sequence>MTRSPLALAALSLAIATPSNATSPPKWTLGDQAQKALEEDKTAWDFLEGITTEVGPRMAGTEAEARGRSWAVQWLTRNGFANVIEEPYDMQTWVRGEEKAEVTVPYAQPMRITALGTSASTGPDGIEAEVVYFPTYAHLQAAEPGSLNGKIAFISHDMRPTQDGSGYGFAGPARWTGAGLAASKGAIATVIRSIGTENHRTPHTGGTTFPEGVAATPAGALSNPDADNLERIFARQPRSVRMKLVLTPRDLGTTKSGNVTGEIVGRDPSLPPVLLACHLDSWDLGTGAIDDGAGCAIIAAAAKQVAAHGKPLRTIRVLFAGAEETGLWGSKAYAAAHKDEPFLLGIESDFGADRIWRIDSNFTKTDADLYAQLSAAVAPFGVAPSMQQAGGGADLNVVREQKGALVDLQQDGTRYFDLHHTPDDTLDKVDPVQLRQNVAVWTAVVGTLANRANGIKLAE</sequence>
<evidence type="ECO:0000256" key="5">
    <source>
        <dbReference type="ARBA" id="ARBA00014116"/>
    </source>
</evidence>
<dbReference type="GO" id="GO:0046872">
    <property type="term" value="F:metal ion binding"/>
    <property type="evidence" value="ECO:0007669"/>
    <property type="project" value="UniProtKB-KW"/>
</dbReference>
<protein>
    <recommendedName>
        <fullName evidence="5">Carboxypeptidase Q</fullName>
    </recommendedName>
    <alternativeName>
        <fullName evidence="20">Plasma glutamate carboxypeptidase</fullName>
    </alternativeName>
</protein>
<keyword evidence="15" id="KW-0482">Metalloprotease</keyword>
<dbReference type="Gene3D" id="3.50.30.30">
    <property type="match status" value="1"/>
</dbReference>
<evidence type="ECO:0000259" key="22">
    <source>
        <dbReference type="Pfam" id="PF04389"/>
    </source>
</evidence>
<dbReference type="SUPFAM" id="SSF53187">
    <property type="entry name" value="Zn-dependent exopeptidases"/>
    <property type="match status" value="1"/>
</dbReference>
<keyword evidence="18" id="KW-0458">Lysosome</keyword>
<evidence type="ECO:0000256" key="12">
    <source>
        <dbReference type="ARBA" id="ARBA00022824"/>
    </source>
</evidence>
<evidence type="ECO:0000313" key="23">
    <source>
        <dbReference type="EMBL" id="QPC99646.1"/>
    </source>
</evidence>
<evidence type="ECO:0000256" key="18">
    <source>
        <dbReference type="ARBA" id="ARBA00023228"/>
    </source>
</evidence>
<evidence type="ECO:0000256" key="19">
    <source>
        <dbReference type="ARBA" id="ARBA00025833"/>
    </source>
</evidence>
<evidence type="ECO:0000313" key="24">
    <source>
        <dbReference type="Proteomes" id="UP000594459"/>
    </source>
</evidence>
<dbReference type="GO" id="GO:0070573">
    <property type="term" value="F:metallodipeptidase activity"/>
    <property type="evidence" value="ECO:0007669"/>
    <property type="project" value="InterPro"/>
</dbReference>
<dbReference type="KEGG" id="qso:IRL76_03495"/>
<evidence type="ECO:0000256" key="13">
    <source>
        <dbReference type="ARBA" id="ARBA00022833"/>
    </source>
</evidence>
<organism evidence="23 24">
    <name type="scientific">Qipengyuania soli</name>
    <dbReference type="NCBI Taxonomy" id="2782568"/>
    <lineage>
        <taxon>Bacteria</taxon>
        <taxon>Pseudomonadati</taxon>
        <taxon>Pseudomonadota</taxon>
        <taxon>Alphaproteobacteria</taxon>
        <taxon>Sphingomonadales</taxon>
        <taxon>Erythrobacteraceae</taxon>
        <taxon>Qipengyuania</taxon>
    </lineage>
</organism>
<reference evidence="23 24" key="1">
    <citation type="submission" date="2020-11" db="EMBL/GenBank/DDBJ databases">
        <title>The genome sequence of Erythrobacter sp. 6D36.</title>
        <authorList>
            <person name="Liu Y."/>
        </authorList>
    </citation>
    <scope>NUCLEOTIDE SEQUENCE [LARGE SCALE GENOMIC DNA]</scope>
    <source>
        <strain evidence="23 24">6D36</strain>
    </source>
</reference>
<evidence type="ECO:0000256" key="14">
    <source>
        <dbReference type="ARBA" id="ARBA00023034"/>
    </source>
</evidence>
<keyword evidence="24" id="KW-1185">Reference proteome</keyword>
<dbReference type="GO" id="GO:0004180">
    <property type="term" value="F:carboxypeptidase activity"/>
    <property type="evidence" value="ECO:0007669"/>
    <property type="project" value="UniProtKB-KW"/>
</dbReference>
<evidence type="ECO:0000256" key="17">
    <source>
        <dbReference type="ARBA" id="ARBA00023180"/>
    </source>
</evidence>
<evidence type="ECO:0000256" key="21">
    <source>
        <dbReference type="SAM" id="SignalP"/>
    </source>
</evidence>
<feature type="signal peptide" evidence="21">
    <location>
        <begin position="1"/>
        <end position="21"/>
    </location>
</feature>
<evidence type="ECO:0000256" key="2">
    <source>
        <dbReference type="ARBA" id="ARBA00004371"/>
    </source>
</evidence>
<feature type="chain" id="PRO_5032280578" description="Carboxypeptidase Q" evidence="21">
    <location>
        <begin position="22"/>
        <end position="459"/>
    </location>
</feature>
<evidence type="ECO:0000256" key="3">
    <source>
        <dbReference type="ARBA" id="ARBA00004555"/>
    </source>
</evidence>
<keyword evidence="10 21" id="KW-0732">Signal</keyword>
<keyword evidence="6" id="KW-0964">Secreted</keyword>
<dbReference type="EMBL" id="CP064654">
    <property type="protein sequence ID" value="QPC99646.1"/>
    <property type="molecule type" value="Genomic_DNA"/>
</dbReference>
<keyword evidence="17" id="KW-0325">Glycoprotein</keyword>
<keyword evidence="14" id="KW-0333">Golgi apparatus</keyword>
<proteinExistence type="predicted"/>
<keyword evidence="7" id="KW-0121">Carboxypeptidase</keyword>
<evidence type="ECO:0000256" key="20">
    <source>
        <dbReference type="ARBA" id="ARBA00033328"/>
    </source>
</evidence>
<evidence type="ECO:0000256" key="11">
    <source>
        <dbReference type="ARBA" id="ARBA00022801"/>
    </source>
</evidence>
<keyword evidence="9" id="KW-0479">Metal-binding</keyword>
<evidence type="ECO:0000256" key="6">
    <source>
        <dbReference type="ARBA" id="ARBA00022525"/>
    </source>
</evidence>
<evidence type="ECO:0000256" key="16">
    <source>
        <dbReference type="ARBA" id="ARBA00023145"/>
    </source>
</evidence>
<dbReference type="GO" id="GO:0006508">
    <property type="term" value="P:proteolysis"/>
    <property type="evidence" value="ECO:0007669"/>
    <property type="project" value="UniProtKB-KW"/>
</dbReference>
<evidence type="ECO:0000256" key="8">
    <source>
        <dbReference type="ARBA" id="ARBA00022670"/>
    </source>
</evidence>
<evidence type="ECO:0000256" key="7">
    <source>
        <dbReference type="ARBA" id="ARBA00022645"/>
    </source>
</evidence>
<gene>
    <name evidence="23" type="ORF">IRL76_03495</name>
</gene>
<dbReference type="Pfam" id="PF04389">
    <property type="entry name" value="Peptidase_M28"/>
    <property type="match status" value="1"/>
</dbReference>